<organism evidence="2 3">
    <name type="scientific">Camellia sinensis</name>
    <name type="common">Tea plant</name>
    <name type="synonym">Thea sinensis</name>
    <dbReference type="NCBI Taxonomy" id="4442"/>
    <lineage>
        <taxon>Eukaryota</taxon>
        <taxon>Viridiplantae</taxon>
        <taxon>Streptophyta</taxon>
        <taxon>Embryophyta</taxon>
        <taxon>Tracheophyta</taxon>
        <taxon>Spermatophyta</taxon>
        <taxon>Magnoliopsida</taxon>
        <taxon>eudicotyledons</taxon>
        <taxon>Gunneridae</taxon>
        <taxon>Pentapetalae</taxon>
        <taxon>asterids</taxon>
        <taxon>Ericales</taxon>
        <taxon>Theaceae</taxon>
        <taxon>Camellia</taxon>
    </lineage>
</organism>
<reference evidence="3" key="1">
    <citation type="journal article" date="2020" name="Nat. Commun.">
        <title>Genome assembly of wild tea tree DASZ reveals pedigree and selection history of tea varieties.</title>
        <authorList>
            <person name="Zhang W."/>
            <person name="Zhang Y."/>
            <person name="Qiu H."/>
            <person name="Guo Y."/>
            <person name="Wan H."/>
            <person name="Zhang X."/>
            <person name="Scossa F."/>
            <person name="Alseekh S."/>
            <person name="Zhang Q."/>
            <person name="Wang P."/>
            <person name="Xu L."/>
            <person name="Schmidt M.H."/>
            <person name="Jia X."/>
            <person name="Li D."/>
            <person name="Zhu A."/>
            <person name="Guo F."/>
            <person name="Chen W."/>
            <person name="Ni D."/>
            <person name="Usadel B."/>
            <person name="Fernie A.R."/>
            <person name="Wen W."/>
        </authorList>
    </citation>
    <scope>NUCLEOTIDE SEQUENCE [LARGE SCALE GENOMIC DNA]</scope>
    <source>
        <strain evidence="3">cv. G240</strain>
    </source>
</reference>
<comment type="caution">
    <text evidence="2">The sequence shown here is derived from an EMBL/GenBank/DDBJ whole genome shotgun (WGS) entry which is preliminary data.</text>
</comment>
<evidence type="ECO:0000313" key="2">
    <source>
        <dbReference type="EMBL" id="KAF5956336.1"/>
    </source>
</evidence>
<dbReference type="EMBL" id="JACBKZ010000002">
    <property type="protein sequence ID" value="KAF5956336.1"/>
    <property type="molecule type" value="Genomic_DNA"/>
</dbReference>
<dbReference type="AlphaFoldDB" id="A0A7J7HW68"/>
<accession>A0A7J7HW68</accession>
<keyword evidence="3" id="KW-1185">Reference proteome</keyword>
<feature type="compositionally biased region" description="Polar residues" evidence="1">
    <location>
        <begin position="29"/>
        <end position="41"/>
    </location>
</feature>
<feature type="compositionally biased region" description="Basic and acidic residues" evidence="1">
    <location>
        <begin position="17"/>
        <end position="28"/>
    </location>
</feature>
<name>A0A7J7HW68_CAMSI</name>
<proteinExistence type="predicted"/>
<evidence type="ECO:0000256" key="1">
    <source>
        <dbReference type="SAM" id="MobiDB-lite"/>
    </source>
</evidence>
<sequence>MACPHLSSSEFGGSDSSRGRQEGAEDRTSSNCRSSGPSYQKVSGLPEPWCGVYRSPQSPSHHHRFQESKSANWLLRRQCSEQWEIPSCSLPNLHSLSTTITTILHR</sequence>
<feature type="region of interest" description="Disordered" evidence="1">
    <location>
        <begin position="1"/>
        <end position="47"/>
    </location>
</feature>
<reference evidence="2 3" key="2">
    <citation type="submission" date="2020-07" db="EMBL/GenBank/DDBJ databases">
        <title>Genome assembly of wild tea tree DASZ reveals pedigree and selection history of tea varieties.</title>
        <authorList>
            <person name="Zhang W."/>
        </authorList>
    </citation>
    <scope>NUCLEOTIDE SEQUENCE [LARGE SCALE GENOMIC DNA]</scope>
    <source>
        <strain evidence="3">cv. G240</strain>
        <tissue evidence="2">Leaf</tissue>
    </source>
</reference>
<dbReference type="Proteomes" id="UP000593564">
    <property type="component" value="Unassembled WGS sequence"/>
</dbReference>
<gene>
    <name evidence="2" type="ORF">HYC85_003561</name>
</gene>
<protein>
    <submittedName>
        <fullName evidence="2">Uncharacterized protein</fullName>
    </submittedName>
</protein>
<feature type="compositionally biased region" description="Low complexity" evidence="1">
    <location>
        <begin position="7"/>
        <end position="16"/>
    </location>
</feature>
<evidence type="ECO:0000313" key="3">
    <source>
        <dbReference type="Proteomes" id="UP000593564"/>
    </source>
</evidence>